<feature type="domain" description="AMP-dependent synthetase/ligase" evidence="1">
    <location>
        <begin position="25"/>
        <end position="376"/>
    </location>
</feature>
<dbReference type="SUPFAM" id="SSF56801">
    <property type="entry name" value="Acetyl-CoA synthetase-like"/>
    <property type="match status" value="1"/>
</dbReference>
<organism evidence="3 4">
    <name type="scientific">Paenibacillus endophyticus</name>
    <dbReference type="NCBI Taxonomy" id="1294268"/>
    <lineage>
        <taxon>Bacteria</taxon>
        <taxon>Bacillati</taxon>
        <taxon>Bacillota</taxon>
        <taxon>Bacilli</taxon>
        <taxon>Bacillales</taxon>
        <taxon>Paenibacillaceae</taxon>
        <taxon>Paenibacillus</taxon>
    </lineage>
</organism>
<dbReference type="RefSeq" id="WP_183565498.1">
    <property type="nucleotide sequence ID" value="NZ_CBCSLB010000010.1"/>
</dbReference>
<comment type="caution">
    <text evidence="3">The sequence shown here is derived from an EMBL/GenBank/DDBJ whole genome shotgun (WGS) entry which is preliminary data.</text>
</comment>
<protein>
    <submittedName>
        <fullName evidence="3">Acyl-CoA synthetase (AMP-forming)/AMP-acid ligase II</fullName>
    </submittedName>
</protein>
<sequence>MSTIPISFIEWLHDTARADRGMFYDLDGVRRYMGFDELYRDALLMAERLRSLKLPPRFIAPIWMTPSPSCFRAIMAVTLADGIPAPLHAASTFAEIPAMLDGLEAELFLYSPSLLPVSRQPEGWASLAGLGRLLVNGETGEALKPATQDRAHGLPERTRQYIPPHDTAFIFMSSGSTGTPKGIMLSLRNMWSNVWSIKESLQLGGSDSVLITKSLGYCSTVTGEWLLALHAGMNIALAPGLTHPLQLIAAIREHRPTFLCTVPAVMLSLAKSVKWQAEDCRSLRKLIVVGAAMPPDMLLLIQSRLPATDIMPCYGLTEASPRVTYLPSRWLAAKPGSAGMAVPGVELAIYRDGRPCPPGETGEVIVRGDNVMLGYYNDEKRTAEALTPFGLRTKDEGWLDEDGCLFLTGRSDYAFNVAGHLFHPETLENVLLSHAAVAEAAAAGMPDAATGSRPVALVVLEKGGSAYDDAKAVTELLEYCRERLPAAGRPRDLMIVPALPRTKTGKLDRRAIQAKVEEGYDDCGRREISVAIDGH</sequence>
<dbReference type="Gene3D" id="3.40.50.12780">
    <property type="entry name" value="N-terminal domain of ligase-like"/>
    <property type="match status" value="1"/>
</dbReference>
<dbReference type="InterPro" id="IPR000873">
    <property type="entry name" value="AMP-dep_synth/lig_dom"/>
</dbReference>
<dbReference type="GO" id="GO:0006631">
    <property type="term" value="P:fatty acid metabolic process"/>
    <property type="evidence" value="ECO:0007669"/>
    <property type="project" value="TreeGrafter"/>
</dbReference>
<proteinExistence type="predicted"/>
<evidence type="ECO:0000313" key="4">
    <source>
        <dbReference type="Proteomes" id="UP000518605"/>
    </source>
</evidence>
<dbReference type="InterPro" id="IPR020845">
    <property type="entry name" value="AMP-binding_CS"/>
</dbReference>
<dbReference type="Pfam" id="PF00501">
    <property type="entry name" value="AMP-binding"/>
    <property type="match status" value="1"/>
</dbReference>
<dbReference type="GO" id="GO:0031956">
    <property type="term" value="F:medium-chain fatty acid-CoA ligase activity"/>
    <property type="evidence" value="ECO:0007669"/>
    <property type="project" value="TreeGrafter"/>
</dbReference>
<dbReference type="PROSITE" id="PS00455">
    <property type="entry name" value="AMP_BINDING"/>
    <property type="match status" value="1"/>
</dbReference>
<reference evidence="3 4" key="1">
    <citation type="submission" date="2020-08" db="EMBL/GenBank/DDBJ databases">
        <title>Genomic Encyclopedia of Type Strains, Phase III (KMG-III): the genomes of soil and plant-associated and newly described type strains.</title>
        <authorList>
            <person name="Whitman W."/>
        </authorList>
    </citation>
    <scope>NUCLEOTIDE SEQUENCE [LARGE SCALE GENOMIC DNA]</scope>
    <source>
        <strain evidence="3 4">CECT 8234</strain>
    </source>
</reference>
<name>A0A7W5C9F4_9BACL</name>
<dbReference type="EMBL" id="JACHXW010000011">
    <property type="protein sequence ID" value="MBB3153601.1"/>
    <property type="molecule type" value="Genomic_DNA"/>
</dbReference>
<evidence type="ECO:0000259" key="2">
    <source>
        <dbReference type="Pfam" id="PF13193"/>
    </source>
</evidence>
<keyword evidence="4" id="KW-1185">Reference proteome</keyword>
<dbReference type="PANTHER" id="PTHR43201">
    <property type="entry name" value="ACYL-COA SYNTHETASE"/>
    <property type="match status" value="1"/>
</dbReference>
<dbReference type="InterPro" id="IPR042099">
    <property type="entry name" value="ANL_N_sf"/>
</dbReference>
<dbReference type="Pfam" id="PF13193">
    <property type="entry name" value="AMP-binding_C"/>
    <property type="match status" value="1"/>
</dbReference>
<dbReference type="Gene3D" id="3.30.300.30">
    <property type="match status" value="1"/>
</dbReference>
<gene>
    <name evidence="3" type="ORF">FHS16_003676</name>
</gene>
<dbReference type="Proteomes" id="UP000518605">
    <property type="component" value="Unassembled WGS sequence"/>
</dbReference>
<dbReference type="PANTHER" id="PTHR43201:SF32">
    <property type="entry name" value="2-SUCCINYLBENZOATE--COA LIGASE, CHLOROPLASTIC_PEROXISOMAL"/>
    <property type="match status" value="1"/>
</dbReference>
<accession>A0A7W5C9F4</accession>
<evidence type="ECO:0000313" key="3">
    <source>
        <dbReference type="EMBL" id="MBB3153601.1"/>
    </source>
</evidence>
<feature type="domain" description="AMP-binding enzyme C-terminal" evidence="2">
    <location>
        <begin position="427"/>
        <end position="506"/>
    </location>
</feature>
<dbReference type="AlphaFoldDB" id="A0A7W5C9F4"/>
<dbReference type="InterPro" id="IPR025110">
    <property type="entry name" value="AMP-bd_C"/>
</dbReference>
<dbReference type="InterPro" id="IPR045851">
    <property type="entry name" value="AMP-bd_C_sf"/>
</dbReference>
<dbReference type="CDD" id="cd04433">
    <property type="entry name" value="AFD_class_I"/>
    <property type="match status" value="1"/>
</dbReference>
<keyword evidence="3" id="KW-0436">Ligase</keyword>
<evidence type="ECO:0000259" key="1">
    <source>
        <dbReference type="Pfam" id="PF00501"/>
    </source>
</evidence>